<dbReference type="SUPFAM" id="SSF55961">
    <property type="entry name" value="Bet v1-like"/>
    <property type="match status" value="1"/>
</dbReference>
<evidence type="ECO:0000313" key="2">
    <source>
        <dbReference type="Proteomes" id="UP000490922"/>
    </source>
</evidence>
<sequence>MNSFAQTTEWKTESVDKGKITVKSKISKRTNDETTLPLIEYIVTTTESVSFQKCILTMKDVSKHNQFLDLKSSFIVNKNNDKEYVVYYCFNAPWPFSPTDCVAKMTFDDYKVSKIAVFTLKEAPLLYKATDYKRFNFYNVVYTFKDLGNGKVEITLTAKMSPPVSVPLWLIRNGFPEIGSDIVRKFVKLVK</sequence>
<evidence type="ECO:0008006" key="3">
    <source>
        <dbReference type="Google" id="ProtNLM"/>
    </source>
</evidence>
<accession>A0A7J5AJX0</accession>
<name>A0A7J5AJX0_9FLAO</name>
<organism evidence="1 2">
    <name type="scientific">Flavobacterium luteum</name>
    <dbReference type="NCBI Taxonomy" id="2026654"/>
    <lineage>
        <taxon>Bacteria</taxon>
        <taxon>Pseudomonadati</taxon>
        <taxon>Bacteroidota</taxon>
        <taxon>Flavobacteriia</taxon>
        <taxon>Flavobacteriales</taxon>
        <taxon>Flavobacteriaceae</taxon>
        <taxon>Flavobacterium</taxon>
    </lineage>
</organism>
<dbReference type="OrthoDB" id="979254at2"/>
<dbReference type="EMBL" id="WAEM01000001">
    <property type="protein sequence ID" value="KAB1157793.1"/>
    <property type="molecule type" value="Genomic_DNA"/>
</dbReference>
<dbReference type="InterPro" id="IPR023393">
    <property type="entry name" value="START-like_dom_sf"/>
</dbReference>
<dbReference type="AlphaFoldDB" id="A0A7J5AJX0"/>
<evidence type="ECO:0000313" key="1">
    <source>
        <dbReference type="EMBL" id="KAB1157793.1"/>
    </source>
</evidence>
<reference evidence="1 2" key="1">
    <citation type="submission" date="2019-09" db="EMBL/GenBank/DDBJ databases">
        <title>Flavobacterium sp. nov., isolated from glacier ice.</title>
        <authorList>
            <person name="Liu Q."/>
        </authorList>
    </citation>
    <scope>NUCLEOTIDE SEQUENCE [LARGE SCALE GENOMIC DNA]</scope>
    <source>
        <strain evidence="1 2">NBRC 112527</strain>
    </source>
</reference>
<dbReference type="Proteomes" id="UP000490922">
    <property type="component" value="Unassembled WGS sequence"/>
</dbReference>
<protein>
    <recommendedName>
        <fullName evidence="3">START domain-containing protein</fullName>
    </recommendedName>
</protein>
<keyword evidence="2" id="KW-1185">Reference proteome</keyword>
<dbReference type="Gene3D" id="3.30.530.20">
    <property type="match status" value="1"/>
</dbReference>
<proteinExistence type="predicted"/>
<dbReference type="RefSeq" id="WP_151105986.1">
    <property type="nucleotide sequence ID" value="NZ_WAEM01000001.1"/>
</dbReference>
<gene>
    <name evidence="1" type="ORF">F6464_01535</name>
</gene>
<comment type="caution">
    <text evidence="1">The sequence shown here is derived from an EMBL/GenBank/DDBJ whole genome shotgun (WGS) entry which is preliminary data.</text>
</comment>